<dbReference type="OrthoDB" id="2418411at2"/>
<keyword evidence="1" id="KW-1133">Transmembrane helix</keyword>
<dbReference type="AlphaFoldDB" id="A0A4Z0GYB3"/>
<evidence type="ECO:0000313" key="3">
    <source>
        <dbReference type="Proteomes" id="UP000297982"/>
    </source>
</evidence>
<protein>
    <submittedName>
        <fullName evidence="2">Cytochrome C oxidase subunit II</fullName>
    </submittedName>
</protein>
<keyword evidence="1" id="KW-0472">Membrane</keyword>
<comment type="caution">
    <text evidence="2">The sequence shown here is derived from an EMBL/GenBank/DDBJ whole genome shotgun (WGS) entry which is preliminary data.</text>
</comment>
<keyword evidence="3" id="KW-1185">Reference proteome</keyword>
<feature type="transmembrane region" description="Helical" evidence="1">
    <location>
        <begin position="12"/>
        <end position="34"/>
    </location>
</feature>
<accession>A0A4Z0GYB3</accession>
<evidence type="ECO:0000256" key="1">
    <source>
        <dbReference type="SAM" id="Phobius"/>
    </source>
</evidence>
<proteinExistence type="predicted"/>
<reference evidence="2 3" key="1">
    <citation type="journal article" date="2003" name="Int. J. Syst. Evol. Microbiol.">
        <title>Halobacillus salinus sp. nov., isolated from a salt lake on the coast of the East Sea in Korea.</title>
        <authorList>
            <person name="Yoon J.H."/>
            <person name="Kang K.H."/>
            <person name="Park Y.H."/>
        </authorList>
    </citation>
    <scope>NUCLEOTIDE SEQUENCE [LARGE SCALE GENOMIC DNA]</scope>
    <source>
        <strain evidence="2 3">HSL-3</strain>
    </source>
</reference>
<dbReference type="Proteomes" id="UP000297982">
    <property type="component" value="Unassembled WGS sequence"/>
</dbReference>
<name>A0A4Z0GYB3_9BACI</name>
<evidence type="ECO:0000313" key="2">
    <source>
        <dbReference type="EMBL" id="TGB02848.1"/>
    </source>
</evidence>
<sequence>MKKSQQPSLKGTLISVFFVGFIIVLMWVSIYFLYVSRL</sequence>
<dbReference type="EMBL" id="SRJC01000002">
    <property type="protein sequence ID" value="TGB02848.1"/>
    <property type="molecule type" value="Genomic_DNA"/>
</dbReference>
<keyword evidence="1" id="KW-0812">Transmembrane</keyword>
<gene>
    <name evidence="2" type="ORF">E4663_11895</name>
</gene>
<organism evidence="2 3">
    <name type="scientific">Halobacillus salinus</name>
    <dbReference type="NCBI Taxonomy" id="192814"/>
    <lineage>
        <taxon>Bacteria</taxon>
        <taxon>Bacillati</taxon>
        <taxon>Bacillota</taxon>
        <taxon>Bacilli</taxon>
        <taxon>Bacillales</taxon>
        <taxon>Bacillaceae</taxon>
        <taxon>Halobacillus</taxon>
    </lineage>
</organism>